<dbReference type="EMBL" id="JXTI01000193">
    <property type="protein sequence ID" value="KWX11397.1"/>
    <property type="molecule type" value="Genomic_DNA"/>
</dbReference>
<dbReference type="Pfam" id="PF00023">
    <property type="entry name" value="Ank"/>
    <property type="match status" value="1"/>
</dbReference>
<protein>
    <submittedName>
        <fullName evidence="1">Cytochrome p450(Bm-3) / nadph-cytochrome p450 reductase/ pre-mRNA splicing helicase BRR2</fullName>
    </submittedName>
</protein>
<keyword evidence="1" id="KW-0378">Hydrolase</keyword>
<dbReference type="Proteomes" id="UP000070089">
    <property type="component" value="Unassembled WGS sequence"/>
</dbReference>
<keyword evidence="1" id="KW-0067">ATP-binding</keyword>
<dbReference type="PANTHER" id="PTHR24120">
    <property type="entry name" value="GH07239P"/>
    <property type="match status" value="1"/>
</dbReference>
<sequence length="246" mass="27314">MAAVSGSVNHRDNPRLWIDHNQAKNVVRRTCRAQRRRHQRRACREEPSSDGETALMRAAACGGVAEVRRHLDECGGRDAGGRTALMHAAKKDHKEAVKVFLEHEKKMRDNQNHNALYHALKSRHMEATKIIIPHEDPRDENGVTALMRAAARGDTEMVKLLAPLQKGMKDRVGNTAFMHALKSNHAGTAMVLREHEAPLSGSLMFAAAAEGIEEARPHLSDEDIAEFSDIFNNDLYLGGLGHTPYP</sequence>
<dbReference type="InterPro" id="IPR002110">
    <property type="entry name" value="Ankyrin_rpt"/>
</dbReference>
<dbReference type="Gene3D" id="1.25.40.20">
    <property type="entry name" value="Ankyrin repeat-containing domain"/>
    <property type="match status" value="2"/>
</dbReference>
<organism evidence="1 2">
    <name type="scientific">Giardia duodenalis assemblage B</name>
    <dbReference type="NCBI Taxonomy" id="1394984"/>
    <lineage>
        <taxon>Eukaryota</taxon>
        <taxon>Metamonada</taxon>
        <taxon>Diplomonadida</taxon>
        <taxon>Hexamitidae</taxon>
        <taxon>Giardiinae</taxon>
        <taxon>Giardia</taxon>
    </lineage>
</organism>
<evidence type="ECO:0000313" key="2">
    <source>
        <dbReference type="Proteomes" id="UP000070089"/>
    </source>
</evidence>
<dbReference type="AlphaFoldDB" id="A0A132NMU5"/>
<dbReference type="GO" id="GO:0004386">
    <property type="term" value="F:helicase activity"/>
    <property type="evidence" value="ECO:0007669"/>
    <property type="project" value="UniProtKB-KW"/>
</dbReference>
<proteinExistence type="predicted"/>
<dbReference type="OrthoDB" id="194358at2759"/>
<evidence type="ECO:0000313" key="1">
    <source>
        <dbReference type="EMBL" id="KWX11397.1"/>
    </source>
</evidence>
<accession>A0A132NMU5</accession>
<dbReference type="Pfam" id="PF12796">
    <property type="entry name" value="Ank_2"/>
    <property type="match status" value="1"/>
</dbReference>
<reference evidence="1 2" key="1">
    <citation type="journal article" date="2015" name="Mol. Biochem. Parasitol.">
        <title>Identification of polymorphic genes for use in assemblage B genotyping assays through comparative genomics of multiple assemblage B Giardia duodenalis isolates.</title>
        <authorList>
            <person name="Wielinga C."/>
            <person name="Thompson R.C."/>
            <person name="Monis P."/>
            <person name="Ryan U."/>
        </authorList>
    </citation>
    <scope>NUCLEOTIDE SEQUENCE [LARGE SCALE GENOMIC DNA]</scope>
    <source>
        <strain evidence="1 2">BAH15c1</strain>
    </source>
</reference>
<dbReference type="VEuPathDB" id="GiardiaDB:QR46_4637"/>
<dbReference type="SMART" id="SM00248">
    <property type="entry name" value="ANK"/>
    <property type="match status" value="5"/>
</dbReference>
<comment type="caution">
    <text evidence="1">The sequence shown here is derived from an EMBL/GenBank/DDBJ whole genome shotgun (WGS) entry which is preliminary data.</text>
</comment>
<gene>
    <name evidence="1" type="ORF">QR46_4637</name>
</gene>
<dbReference type="SUPFAM" id="SSF48403">
    <property type="entry name" value="Ankyrin repeat"/>
    <property type="match status" value="1"/>
</dbReference>
<keyword evidence="1" id="KW-0347">Helicase</keyword>
<keyword evidence="1" id="KW-0547">Nucleotide-binding</keyword>
<dbReference type="InterPro" id="IPR036770">
    <property type="entry name" value="Ankyrin_rpt-contain_sf"/>
</dbReference>
<name>A0A132NMU5_GIAIN</name>
<dbReference type="PANTHER" id="PTHR24120:SF4">
    <property type="entry name" value="GH07239P"/>
    <property type="match status" value="1"/>
</dbReference>